<evidence type="ECO:0000256" key="5">
    <source>
        <dbReference type="SAM" id="SignalP"/>
    </source>
</evidence>
<proteinExistence type="inferred from homology"/>
<dbReference type="NCBIfam" id="TIGR00787">
    <property type="entry name" value="dctP"/>
    <property type="match status" value="1"/>
</dbReference>
<evidence type="ECO:0000313" key="6">
    <source>
        <dbReference type="EMBL" id="MFD0856183.1"/>
    </source>
</evidence>
<name>A0ABW3CNS0_9ACTN</name>
<feature type="chain" id="PRO_5047462195" evidence="5">
    <location>
        <begin position="23"/>
        <end position="341"/>
    </location>
</feature>
<keyword evidence="4 5" id="KW-0732">Signal</keyword>
<comment type="subcellular location">
    <subcellularLocation>
        <location evidence="1">Cell envelope</location>
    </subcellularLocation>
</comment>
<evidence type="ECO:0000256" key="4">
    <source>
        <dbReference type="ARBA" id="ARBA00022729"/>
    </source>
</evidence>
<evidence type="ECO:0000313" key="7">
    <source>
        <dbReference type="Proteomes" id="UP001597083"/>
    </source>
</evidence>
<dbReference type="Proteomes" id="UP001597083">
    <property type="component" value="Unassembled WGS sequence"/>
</dbReference>
<organism evidence="6 7">
    <name type="scientific">Actinomadura adrarensis</name>
    <dbReference type="NCBI Taxonomy" id="1819600"/>
    <lineage>
        <taxon>Bacteria</taxon>
        <taxon>Bacillati</taxon>
        <taxon>Actinomycetota</taxon>
        <taxon>Actinomycetes</taxon>
        <taxon>Streptosporangiales</taxon>
        <taxon>Thermomonosporaceae</taxon>
        <taxon>Actinomadura</taxon>
    </lineage>
</organism>
<comment type="similarity">
    <text evidence="2">Belongs to the bacterial solute-binding protein 7 family.</text>
</comment>
<feature type="signal peptide" evidence="5">
    <location>
        <begin position="1"/>
        <end position="22"/>
    </location>
</feature>
<dbReference type="PANTHER" id="PTHR33376:SF4">
    <property type="entry name" value="SIALIC ACID-BINDING PERIPLASMIC PROTEIN SIAP"/>
    <property type="match status" value="1"/>
</dbReference>
<reference evidence="7" key="1">
    <citation type="journal article" date="2019" name="Int. J. Syst. Evol. Microbiol.">
        <title>The Global Catalogue of Microorganisms (GCM) 10K type strain sequencing project: providing services to taxonomists for standard genome sequencing and annotation.</title>
        <authorList>
            <consortium name="The Broad Institute Genomics Platform"/>
            <consortium name="The Broad Institute Genome Sequencing Center for Infectious Disease"/>
            <person name="Wu L."/>
            <person name="Ma J."/>
        </authorList>
    </citation>
    <scope>NUCLEOTIDE SEQUENCE [LARGE SCALE GENOMIC DNA]</scope>
    <source>
        <strain evidence="7">JCM 31696</strain>
    </source>
</reference>
<evidence type="ECO:0000256" key="2">
    <source>
        <dbReference type="ARBA" id="ARBA00009023"/>
    </source>
</evidence>
<feature type="non-terminal residue" evidence="6">
    <location>
        <position position="341"/>
    </location>
</feature>
<dbReference type="Gene3D" id="3.40.190.170">
    <property type="entry name" value="Bacterial extracellular solute-binding protein, family 7"/>
    <property type="match status" value="1"/>
</dbReference>
<dbReference type="PROSITE" id="PS51257">
    <property type="entry name" value="PROKAR_LIPOPROTEIN"/>
    <property type="match status" value="1"/>
</dbReference>
<dbReference type="PIRSF" id="PIRSF006470">
    <property type="entry name" value="DctB"/>
    <property type="match status" value="1"/>
</dbReference>
<keyword evidence="7" id="KW-1185">Reference proteome</keyword>
<accession>A0ABW3CNS0</accession>
<comment type="caution">
    <text evidence="6">The sequence shown here is derived from an EMBL/GenBank/DDBJ whole genome shotgun (WGS) entry which is preliminary data.</text>
</comment>
<evidence type="ECO:0000256" key="1">
    <source>
        <dbReference type="ARBA" id="ARBA00004196"/>
    </source>
</evidence>
<evidence type="ECO:0000256" key="3">
    <source>
        <dbReference type="ARBA" id="ARBA00022448"/>
    </source>
</evidence>
<dbReference type="PANTHER" id="PTHR33376">
    <property type="match status" value="1"/>
</dbReference>
<dbReference type="InterPro" id="IPR004682">
    <property type="entry name" value="TRAP_DctP"/>
</dbReference>
<dbReference type="InterPro" id="IPR018389">
    <property type="entry name" value="DctP_fam"/>
</dbReference>
<gene>
    <name evidence="6" type="ORF">ACFQ07_28345</name>
</gene>
<keyword evidence="3" id="KW-0813">Transport</keyword>
<dbReference type="EMBL" id="JBHTIR010003997">
    <property type="protein sequence ID" value="MFD0856183.1"/>
    <property type="molecule type" value="Genomic_DNA"/>
</dbReference>
<dbReference type="InterPro" id="IPR038404">
    <property type="entry name" value="TRAP_DctP_sf"/>
</dbReference>
<dbReference type="Pfam" id="PF03480">
    <property type="entry name" value="DctP"/>
    <property type="match status" value="1"/>
</dbReference>
<sequence length="341" mass="37087">MPRTPRKALLALLALSATAVLAAGCSAMNEGDDGGGGGTVELSFANSYTTNHPHTRCGIQAVANAINGQNIGLRIKTFPNSQLGEDSTRFASVKSGDVEMDVQGSSALAESHPPVGVLDMAYAFDGPDHLFRFFDGRQGTRLKEDFAKATGARVLDVWYFGMRHFSANSAIRKPEDLEGLRMRYPDSKIYLENAKAVGAQATAVAFEELYLALQRKTVDGQENPIPTIAEKSLQEVQTHVNMSGHQTGSQLIVINDRQWSRLTPAQQKALQKAVTDTRARNRTCIEQDEAKIVADWKSKGRPTIVEDVDRAAFAAKAEAYFGRTLTGEQAELYKAIRATAP</sequence>
<dbReference type="NCBIfam" id="NF037995">
    <property type="entry name" value="TRAP_S1"/>
    <property type="match status" value="1"/>
</dbReference>
<protein>
    <submittedName>
        <fullName evidence="6">DctP family TRAP transporter solute-binding subunit</fullName>
    </submittedName>
</protein>